<comment type="caution">
    <text evidence="2">The sequence shown here is derived from an EMBL/GenBank/DDBJ whole genome shotgun (WGS) entry which is preliminary data.</text>
</comment>
<keyword evidence="3" id="KW-1185">Reference proteome</keyword>
<proteinExistence type="predicted"/>
<evidence type="ECO:0000313" key="3">
    <source>
        <dbReference type="Proteomes" id="UP001054889"/>
    </source>
</evidence>
<dbReference type="Proteomes" id="UP001054889">
    <property type="component" value="Unassembled WGS sequence"/>
</dbReference>
<evidence type="ECO:0000256" key="1">
    <source>
        <dbReference type="SAM" id="MobiDB-lite"/>
    </source>
</evidence>
<gene>
    <name evidence="2" type="primary">ga00574</name>
    <name evidence="2" type="ORF">PR202_ga00574</name>
</gene>
<evidence type="ECO:0000313" key="2">
    <source>
        <dbReference type="EMBL" id="GJM84863.1"/>
    </source>
</evidence>
<accession>A0AAV5BGW3</accession>
<feature type="region of interest" description="Disordered" evidence="1">
    <location>
        <begin position="151"/>
        <end position="188"/>
    </location>
</feature>
<name>A0AAV5BGW3_ELECO</name>
<reference evidence="2" key="2">
    <citation type="submission" date="2021-12" db="EMBL/GenBank/DDBJ databases">
        <title>Resequencing data analysis of finger millet.</title>
        <authorList>
            <person name="Hatakeyama M."/>
            <person name="Aluri S."/>
            <person name="Balachadran M.T."/>
            <person name="Sivarajan S.R."/>
            <person name="Poveda L."/>
            <person name="Shimizu-Inatsugi R."/>
            <person name="Schlapbach R."/>
            <person name="Sreeman S.M."/>
            <person name="Shimizu K.K."/>
        </authorList>
    </citation>
    <scope>NUCLEOTIDE SEQUENCE</scope>
</reference>
<reference evidence="2" key="1">
    <citation type="journal article" date="2018" name="DNA Res.">
        <title>Multiple hybrid de novo genome assembly of finger millet, an orphan allotetraploid crop.</title>
        <authorList>
            <person name="Hatakeyama M."/>
            <person name="Aluri S."/>
            <person name="Balachadran M.T."/>
            <person name="Sivarajan S.R."/>
            <person name="Patrignani A."/>
            <person name="Gruter S."/>
            <person name="Poveda L."/>
            <person name="Shimizu-Inatsugi R."/>
            <person name="Baeten J."/>
            <person name="Francoijs K.J."/>
            <person name="Nataraja K.N."/>
            <person name="Reddy Y.A.N."/>
            <person name="Phadnis S."/>
            <person name="Ravikumar R.L."/>
            <person name="Schlapbach R."/>
            <person name="Sreeman S.M."/>
            <person name="Shimizu K.K."/>
        </authorList>
    </citation>
    <scope>NUCLEOTIDE SEQUENCE</scope>
</reference>
<organism evidence="2 3">
    <name type="scientific">Eleusine coracana subsp. coracana</name>
    <dbReference type="NCBI Taxonomy" id="191504"/>
    <lineage>
        <taxon>Eukaryota</taxon>
        <taxon>Viridiplantae</taxon>
        <taxon>Streptophyta</taxon>
        <taxon>Embryophyta</taxon>
        <taxon>Tracheophyta</taxon>
        <taxon>Spermatophyta</taxon>
        <taxon>Magnoliopsida</taxon>
        <taxon>Liliopsida</taxon>
        <taxon>Poales</taxon>
        <taxon>Poaceae</taxon>
        <taxon>PACMAD clade</taxon>
        <taxon>Chloridoideae</taxon>
        <taxon>Cynodonteae</taxon>
        <taxon>Eleusininae</taxon>
        <taxon>Eleusine</taxon>
    </lineage>
</organism>
<sequence>MFPTLLGAGGVPGGSWCSRGAALELPVGRVHLRVAIHSLRQRRSQGPPLLAAGGRMPPSTRPPRDMYEWITGVLASRGGTFTFRGPWFTNLQCVVTADPRNLEHLLKTRFGSLQGPLLSATPSGFRLSGDGIFGARRRVCALRARPQAASLEFTPPDSARSRRAPSSSSAAPQECSPSLAHAEASGNPLTCRTCCSASPSTTFA</sequence>
<dbReference type="EMBL" id="BQKI01000001">
    <property type="protein sequence ID" value="GJM84863.1"/>
    <property type="molecule type" value="Genomic_DNA"/>
</dbReference>
<protein>
    <submittedName>
        <fullName evidence="2">Uncharacterized protein</fullName>
    </submittedName>
</protein>
<dbReference type="AlphaFoldDB" id="A0AAV5BGW3"/>